<gene>
    <name evidence="3" type="primary">LOC111443578</name>
</gene>
<sequence>MEAQNHATDESVSSGPCVDFQLNFKNNPSNHDTTSANSSNVGLGLELGLGAAHSDQDSYHQAYQNSNPGLGNFSPLQDLSLSLNMRSTGTSPHRINITHVYQNWVRRQQAHSHNPMPFRLQSRTNSYHDDRPEAPKPRKRARDDDAALTHCTIRESSSSQTSLYTKGGTGKFGRMKNQSAHVSSLIAAKRNPSDGRPTNSVYDTMFEEVGLPMDPHLRLFSPL</sequence>
<dbReference type="GeneID" id="111443578"/>
<feature type="region of interest" description="Disordered" evidence="1">
    <location>
        <begin position="109"/>
        <end position="177"/>
    </location>
</feature>
<feature type="compositionally biased region" description="Basic and acidic residues" evidence="1">
    <location>
        <begin position="126"/>
        <end position="147"/>
    </location>
</feature>
<evidence type="ECO:0000313" key="3">
    <source>
        <dbReference type="RefSeq" id="XP_022937227.1"/>
    </source>
</evidence>
<organism evidence="2 3">
    <name type="scientific">Cucurbita moschata</name>
    <name type="common">Winter crookneck squash</name>
    <name type="synonym">Cucurbita pepo var. moschata</name>
    <dbReference type="NCBI Taxonomy" id="3662"/>
    <lineage>
        <taxon>Eukaryota</taxon>
        <taxon>Viridiplantae</taxon>
        <taxon>Streptophyta</taxon>
        <taxon>Embryophyta</taxon>
        <taxon>Tracheophyta</taxon>
        <taxon>Spermatophyta</taxon>
        <taxon>Magnoliopsida</taxon>
        <taxon>eudicotyledons</taxon>
        <taxon>Gunneridae</taxon>
        <taxon>Pentapetalae</taxon>
        <taxon>rosids</taxon>
        <taxon>fabids</taxon>
        <taxon>Cucurbitales</taxon>
        <taxon>Cucurbitaceae</taxon>
        <taxon>Cucurbiteae</taxon>
        <taxon>Cucurbita</taxon>
    </lineage>
</organism>
<feature type="compositionally biased region" description="Polar residues" evidence="1">
    <location>
        <begin position="154"/>
        <end position="164"/>
    </location>
</feature>
<protein>
    <submittedName>
        <fullName evidence="3">Uncharacterized protein LOC111443578</fullName>
    </submittedName>
</protein>
<evidence type="ECO:0000256" key="1">
    <source>
        <dbReference type="SAM" id="MobiDB-lite"/>
    </source>
</evidence>
<dbReference type="RefSeq" id="XP_022937227.1">
    <property type="nucleotide sequence ID" value="XM_023081459.1"/>
</dbReference>
<dbReference type="KEGG" id="cmos:111443578"/>
<evidence type="ECO:0000313" key="2">
    <source>
        <dbReference type="Proteomes" id="UP000504609"/>
    </source>
</evidence>
<dbReference type="AlphaFoldDB" id="A0A6J1FAJ6"/>
<name>A0A6J1FAJ6_CUCMO</name>
<accession>A0A6J1FAJ6</accession>
<dbReference type="Proteomes" id="UP000504609">
    <property type="component" value="Unplaced"/>
</dbReference>
<proteinExistence type="predicted"/>
<reference evidence="3" key="1">
    <citation type="submission" date="2025-08" db="UniProtKB">
        <authorList>
            <consortium name="RefSeq"/>
        </authorList>
    </citation>
    <scope>IDENTIFICATION</scope>
    <source>
        <tissue evidence="3">Young leaves</tissue>
    </source>
</reference>
<keyword evidence="2" id="KW-1185">Reference proteome</keyword>